<dbReference type="Pfam" id="PF00496">
    <property type="entry name" value="SBP_bac_5"/>
    <property type="match status" value="1"/>
</dbReference>
<feature type="domain" description="Solute-binding protein family 5" evidence="6">
    <location>
        <begin position="68"/>
        <end position="127"/>
    </location>
</feature>
<reference evidence="7 8" key="1">
    <citation type="submission" date="2019-06" db="EMBL/GenBank/DDBJ databases">
        <authorList>
            <person name="Li M."/>
        </authorList>
    </citation>
    <scope>NUCLEOTIDE SEQUENCE [LARGE SCALE GENOMIC DNA]</scope>
    <source>
        <strain evidence="7 8">BGMRC2036</strain>
    </source>
</reference>
<comment type="subcellular location">
    <subcellularLocation>
        <location evidence="1">Periplasm</location>
    </subcellularLocation>
</comment>
<keyword evidence="4 5" id="KW-0732">Signal</keyword>
<dbReference type="PANTHER" id="PTHR30290:SF10">
    <property type="entry name" value="PERIPLASMIC OLIGOPEPTIDE-BINDING PROTEIN-RELATED"/>
    <property type="match status" value="1"/>
</dbReference>
<name>A0A506U9D7_9HYPH</name>
<dbReference type="PANTHER" id="PTHR30290">
    <property type="entry name" value="PERIPLASMIC BINDING COMPONENT OF ABC TRANSPORTER"/>
    <property type="match status" value="1"/>
</dbReference>
<dbReference type="InterPro" id="IPR039424">
    <property type="entry name" value="SBP_5"/>
</dbReference>
<proteinExistence type="inferred from homology"/>
<evidence type="ECO:0000256" key="2">
    <source>
        <dbReference type="ARBA" id="ARBA00005695"/>
    </source>
</evidence>
<dbReference type="RefSeq" id="WP_141149873.1">
    <property type="nucleotide sequence ID" value="NZ_VHLG01000010.1"/>
</dbReference>
<dbReference type="GO" id="GO:0030313">
    <property type="term" value="C:cell envelope"/>
    <property type="evidence" value="ECO:0007669"/>
    <property type="project" value="UniProtKB-SubCell"/>
</dbReference>
<evidence type="ECO:0000256" key="5">
    <source>
        <dbReference type="SAM" id="SignalP"/>
    </source>
</evidence>
<keyword evidence="8" id="KW-1185">Reference proteome</keyword>
<dbReference type="OrthoDB" id="9803988at2"/>
<dbReference type="SUPFAM" id="SSF53850">
    <property type="entry name" value="Periplasmic binding protein-like II"/>
    <property type="match status" value="1"/>
</dbReference>
<organism evidence="7 8">
    <name type="scientific">Martelella alba</name>
    <dbReference type="NCBI Taxonomy" id="2590451"/>
    <lineage>
        <taxon>Bacteria</taxon>
        <taxon>Pseudomonadati</taxon>
        <taxon>Pseudomonadota</taxon>
        <taxon>Alphaproteobacteria</taxon>
        <taxon>Hyphomicrobiales</taxon>
        <taxon>Aurantimonadaceae</taxon>
        <taxon>Martelella</taxon>
    </lineage>
</organism>
<dbReference type="GO" id="GO:1904680">
    <property type="term" value="F:peptide transmembrane transporter activity"/>
    <property type="evidence" value="ECO:0007669"/>
    <property type="project" value="TreeGrafter"/>
</dbReference>
<dbReference type="GO" id="GO:0015833">
    <property type="term" value="P:peptide transport"/>
    <property type="evidence" value="ECO:0007669"/>
    <property type="project" value="TreeGrafter"/>
</dbReference>
<evidence type="ECO:0000256" key="3">
    <source>
        <dbReference type="ARBA" id="ARBA00022448"/>
    </source>
</evidence>
<evidence type="ECO:0000313" key="8">
    <source>
        <dbReference type="Proteomes" id="UP000318801"/>
    </source>
</evidence>
<evidence type="ECO:0000256" key="1">
    <source>
        <dbReference type="ARBA" id="ARBA00004418"/>
    </source>
</evidence>
<dbReference type="InterPro" id="IPR000914">
    <property type="entry name" value="SBP_5_dom"/>
</dbReference>
<dbReference type="Gene3D" id="3.40.190.10">
    <property type="entry name" value="Periplasmic binding protein-like II"/>
    <property type="match status" value="1"/>
</dbReference>
<comment type="similarity">
    <text evidence="2">Belongs to the bacterial solute-binding protein 5 family.</text>
</comment>
<sequence>MNFVAEAIMAGFMSLSMVLPAAAESQMTARRDLKTSTYADYMKTVYVRAGQPELTQIPLTTFDKDYTLTPMAAESWEVSDDGLTWTFHLQPDLIWSNGAQLTAGDCIFALKRAATQGYDFARYWDFAGGIDNWRAVKAAPAKVRSA</sequence>
<dbReference type="Proteomes" id="UP000318801">
    <property type="component" value="Unassembled WGS sequence"/>
</dbReference>
<protein>
    <recommendedName>
        <fullName evidence="6">Solute-binding protein family 5 domain-containing protein</fullName>
    </recommendedName>
</protein>
<dbReference type="EMBL" id="VHLG01000010">
    <property type="protein sequence ID" value="TPW29199.1"/>
    <property type="molecule type" value="Genomic_DNA"/>
</dbReference>
<keyword evidence="3" id="KW-0813">Transport</keyword>
<evidence type="ECO:0000313" key="7">
    <source>
        <dbReference type="EMBL" id="TPW29199.1"/>
    </source>
</evidence>
<feature type="signal peptide" evidence="5">
    <location>
        <begin position="1"/>
        <end position="23"/>
    </location>
</feature>
<comment type="caution">
    <text evidence="7">The sequence shown here is derived from an EMBL/GenBank/DDBJ whole genome shotgun (WGS) entry which is preliminary data.</text>
</comment>
<feature type="chain" id="PRO_5021327670" description="Solute-binding protein family 5 domain-containing protein" evidence="5">
    <location>
        <begin position="24"/>
        <end position="146"/>
    </location>
</feature>
<dbReference type="AlphaFoldDB" id="A0A506U9D7"/>
<evidence type="ECO:0000259" key="6">
    <source>
        <dbReference type="Pfam" id="PF00496"/>
    </source>
</evidence>
<evidence type="ECO:0000256" key="4">
    <source>
        <dbReference type="ARBA" id="ARBA00022729"/>
    </source>
</evidence>
<accession>A0A506U9D7</accession>
<gene>
    <name evidence="7" type="ORF">FJU08_15225</name>
</gene>